<dbReference type="PANTHER" id="PTHR28026">
    <property type="entry name" value="DUF962 DOMAIN PROTEIN (AFU_ORTHOLOGUE AFUA_8G05310)"/>
    <property type="match status" value="1"/>
</dbReference>
<sequence>MSLHLEKQMLFYGQYHHNTVNVTIHIVCVPVILMTTLLLLSNIPSVPLPPWLSVPNLPLSISTVGAVLYSTLYILMEPVAGGLVAPLIVGGTAYANHLTSTYGATANYWAGGLWVVSWIAQFVGHGKFEGRAPALLDNIVQALFLAPFFVWFEVLFFFGYRPDLKRRIDKSVEEEVQKFRSSKEKGENGTANGSKSS</sequence>
<dbReference type="Pfam" id="PF06127">
    <property type="entry name" value="Mpo1-like"/>
    <property type="match status" value="1"/>
</dbReference>
<feature type="transmembrane region" description="Helical" evidence="2">
    <location>
        <begin position="20"/>
        <end position="41"/>
    </location>
</feature>
<evidence type="ECO:0000256" key="1">
    <source>
        <dbReference type="SAM" id="MobiDB-lite"/>
    </source>
</evidence>
<keyword evidence="4" id="KW-1185">Reference proteome</keyword>
<dbReference type="InterPro" id="IPR009305">
    <property type="entry name" value="Mpo1-like"/>
</dbReference>
<feature type="transmembrane region" description="Helical" evidence="2">
    <location>
        <begin position="139"/>
        <end position="160"/>
    </location>
</feature>
<dbReference type="AlphaFoldDB" id="A0A6A6WVJ5"/>
<keyword evidence="2" id="KW-0812">Transmembrane</keyword>
<dbReference type="EMBL" id="MU002242">
    <property type="protein sequence ID" value="KAF2788146.1"/>
    <property type="molecule type" value="Genomic_DNA"/>
</dbReference>
<accession>A0A6A6WVJ5</accession>
<evidence type="ECO:0000313" key="3">
    <source>
        <dbReference type="EMBL" id="KAF2788146.1"/>
    </source>
</evidence>
<gene>
    <name evidence="3" type="ORF">K505DRAFT_315427</name>
</gene>
<reference evidence="3" key="1">
    <citation type="journal article" date="2020" name="Stud. Mycol.">
        <title>101 Dothideomycetes genomes: a test case for predicting lifestyles and emergence of pathogens.</title>
        <authorList>
            <person name="Haridas S."/>
            <person name="Albert R."/>
            <person name="Binder M."/>
            <person name="Bloem J."/>
            <person name="Labutti K."/>
            <person name="Salamov A."/>
            <person name="Andreopoulos B."/>
            <person name="Baker S."/>
            <person name="Barry K."/>
            <person name="Bills G."/>
            <person name="Bluhm B."/>
            <person name="Cannon C."/>
            <person name="Castanera R."/>
            <person name="Culley D."/>
            <person name="Daum C."/>
            <person name="Ezra D."/>
            <person name="Gonzalez J."/>
            <person name="Henrissat B."/>
            <person name="Kuo A."/>
            <person name="Liang C."/>
            <person name="Lipzen A."/>
            <person name="Lutzoni F."/>
            <person name="Magnuson J."/>
            <person name="Mondo S."/>
            <person name="Nolan M."/>
            <person name="Ohm R."/>
            <person name="Pangilinan J."/>
            <person name="Park H.-J."/>
            <person name="Ramirez L."/>
            <person name="Alfaro M."/>
            <person name="Sun H."/>
            <person name="Tritt A."/>
            <person name="Yoshinaga Y."/>
            <person name="Zwiers L.-H."/>
            <person name="Turgeon B."/>
            <person name="Goodwin S."/>
            <person name="Spatafora J."/>
            <person name="Crous P."/>
            <person name="Grigoriev I."/>
        </authorList>
    </citation>
    <scope>NUCLEOTIDE SEQUENCE</scope>
    <source>
        <strain evidence="3">CBS 109.77</strain>
    </source>
</reference>
<dbReference type="GO" id="GO:0046521">
    <property type="term" value="P:sphingoid catabolic process"/>
    <property type="evidence" value="ECO:0007669"/>
    <property type="project" value="TreeGrafter"/>
</dbReference>
<dbReference type="Proteomes" id="UP000799757">
    <property type="component" value="Unassembled WGS sequence"/>
</dbReference>
<feature type="compositionally biased region" description="Basic and acidic residues" evidence="1">
    <location>
        <begin position="177"/>
        <end position="187"/>
    </location>
</feature>
<dbReference type="GO" id="GO:0005783">
    <property type="term" value="C:endoplasmic reticulum"/>
    <property type="evidence" value="ECO:0007669"/>
    <property type="project" value="TreeGrafter"/>
</dbReference>
<evidence type="ECO:0000313" key="4">
    <source>
        <dbReference type="Proteomes" id="UP000799757"/>
    </source>
</evidence>
<organism evidence="3 4">
    <name type="scientific">Melanomma pulvis-pyrius CBS 109.77</name>
    <dbReference type="NCBI Taxonomy" id="1314802"/>
    <lineage>
        <taxon>Eukaryota</taxon>
        <taxon>Fungi</taxon>
        <taxon>Dikarya</taxon>
        <taxon>Ascomycota</taxon>
        <taxon>Pezizomycotina</taxon>
        <taxon>Dothideomycetes</taxon>
        <taxon>Pleosporomycetidae</taxon>
        <taxon>Pleosporales</taxon>
        <taxon>Melanommataceae</taxon>
        <taxon>Melanomma</taxon>
    </lineage>
</organism>
<name>A0A6A6WVJ5_9PLEO</name>
<dbReference type="PANTHER" id="PTHR28026:SF9">
    <property type="entry name" value="2-HYDROXY-PALMITIC ACID DIOXYGENASE MPO1"/>
    <property type="match status" value="1"/>
</dbReference>
<protein>
    <submittedName>
        <fullName evidence="3">DUF962-domain-containing protein</fullName>
    </submittedName>
</protein>
<proteinExistence type="predicted"/>
<evidence type="ECO:0000256" key="2">
    <source>
        <dbReference type="SAM" id="Phobius"/>
    </source>
</evidence>
<keyword evidence="2" id="KW-1133">Transmembrane helix</keyword>
<feature type="transmembrane region" description="Helical" evidence="2">
    <location>
        <begin position="61"/>
        <end position="89"/>
    </location>
</feature>
<feature type="transmembrane region" description="Helical" evidence="2">
    <location>
        <begin position="101"/>
        <end position="119"/>
    </location>
</feature>
<dbReference type="OrthoDB" id="2124888at2759"/>
<keyword evidence="2" id="KW-0472">Membrane</keyword>
<feature type="region of interest" description="Disordered" evidence="1">
    <location>
        <begin position="177"/>
        <end position="197"/>
    </location>
</feature>
<dbReference type="GO" id="GO:0016020">
    <property type="term" value="C:membrane"/>
    <property type="evidence" value="ECO:0007669"/>
    <property type="project" value="GOC"/>
</dbReference>